<dbReference type="PANTHER" id="PTHR11654">
    <property type="entry name" value="OLIGOPEPTIDE TRANSPORTER-RELATED"/>
    <property type="match status" value="1"/>
</dbReference>
<feature type="signal peptide" evidence="7">
    <location>
        <begin position="1"/>
        <end position="25"/>
    </location>
</feature>
<dbReference type="SUPFAM" id="SSF103473">
    <property type="entry name" value="MFS general substrate transporter"/>
    <property type="match status" value="1"/>
</dbReference>
<evidence type="ECO:0000256" key="3">
    <source>
        <dbReference type="ARBA" id="ARBA00022692"/>
    </source>
</evidence>
<feature type="transmembrane region" description="Helical" evidence="6">
    <location>
        <begin position="49"/>
        <end position="72"/>
    </location>
</feature>
<dbReference type="GO" id="GO:0022857">
    <property type="term" value="F:transmembrane transporter activity"/>
    <property type="evidence" value="ECO:0007669"/>
    <property type="project" value="InterPro"/>
</dbReference>
<feature type="transmembrane region" description="Helical" evidence="6">
    <location>
        <begin position="93"/>
        <end position="111"/>
    </location>
</feature>
<dbReference type="InterPro" id="IPR036259">
    <property type="entry name" value="MFS_trans_sf"/>
</dbReference>
<accession>A0AAV5JCR2</accession>
<dbReference type="Proteomes" id="UP001054252">
    <property type="component" value="Unassembled WGS sequence"/>
</dbReference>
<protein>
    <submittedName>
        <fullName evidence="8">Uncharacterized protein</fullName>
    </submittedName>
</protein>
<evidence type="ECO:0000256" key="5">
    <source>
        <dbReference type="ARBA" id="ARBA00023136"/>
    </source>
</evidence>
<dbReference type="EMBL" id="BPVZ01000029">
    <property type="protein sequence ID" value="GKV08655.1"/>
    <property type="molecule type" value="Genomic_DNA"/>
</dbReference>
<dbReference type="GO" id="GO:0016020">
    <property type="term" value="C:membrane"/>
    <property type="evidence" value="ECO:0007669"/>
    <property type="project" value="UniProtKB-SubCell"/>
</dbReference>
<keyword evidence="4 6" id="KW-1133">Transmembrane helix</keyword>
<evidence type="ECO:0000256" key="4">
    <source>
        <dbReference type="ARBA" id="ARBA00022989"/>
    </source>
</evidence>
<organism evidence="8 9">
    <name type="scientific">Rubroshorea leprosula</name>
    <dbReference type="NCBI Taxonomy" id="152421"/>
    <lineage>
        <taxon>Eukaryota</taxon>
        <taxon>Viridiplantae</taxon>
        <taxon>Streptophyta</taxon>
        <taxon>Embryophyta</taxon>
        <taxon>Tracheophyta</taxon>
        <taxon>Spermatophyta</taxon>
        <taxon>Magnoliopsida</taxon>
        <taxon>eudicotyledons</taxon>
        <taxon>Gunneridae</taxon>
        <taxon>Pentapetalae</taxon>
        <taxon>rosids</taxon>
        <taxon>malvids</taxon>
        <taxon>Malvales</taxon>
        <taxon>Dipterocarpaceae</taxon>
        <taxon>Rubroshorea</taxon>
    </lineage>
</organism>
<evidence type="ECO:0000256" key="2">
    <source>
        <dbReference type="ARBA" id="ARBA00005982"/>
    </source>
</evidence>
<name>A0AAV5JCR2_9ROSI</name>
<dbReference type="AlphaFoldDB" id="A0AAV5JCR2"/>
<feature type="chain" id="PRO_5043540152" evidence="7">
    <location>
        <begin position="26"/>
        <end position="140"/>
    </location>
</feature>
<sequence>MGDAISSMSGLWLIPQLVLVGLCEGFNSIGPIELYYKLFPENMRSVGGSFFFCGATVSSYLSGFLVSIVHHFTSRTQTGDWLPEDLNRGKLDYFYYMIAALGFLNFGYFLVCAQCYRYKGEGESAIELKNTAGEKGKHFV</sequence>
<dbReference type="Gene3D" id="1.20.1250.20">
    <property type="entry name" value="MFS general substrate transporter like domains"/>
    <property type="match status" value="1"/>
</dbReference>
<proteinExistence type="inferred from homology"/>
<evidence type="ECO:0000256" key="6">
    <source>
        <dbReference type="SAM" id="Phobius"/>
    </source>
</evidence>
<dbReference type="Pfam" id="PF00854">
    <property type="entry name" value="PTR2"/>
    <property type="match status" value="1"/>
</dbReference>
<gene>
    <name evidence="8" type="ORF">SLEP1_g20259</name>
</gene>
<keyword evidence="3 6" id="KW-0812">Transmembrane</keyword>
<comment type="similarity">
    <text evidence="2">Belongs to the major facilitator superfamily. Proton-dependent oligopeptide transporter (POT/PTR) (TC 2.A.17) family.</text>
</comment>
<comment type="caution">
    <text evidence="8">The sequence shown here is derived from an EMBL/GenBank/DDBJ whole genome shotgun (WGS) entry which is preliminary data.</text>
</comment>
<reference evidence="8 9" key="1">
    <citation type="journal article" date="2021" name="Commun. Biol.">
        <title>The genome of Shorea leprosula (Dipterocarpaceae) highlights the ecological relevance of drought in aseasonal tropical rainforests.</title>
        <authorList>
            <person name="Ng K.K.S."/>
            <person name="Kobayashi M.J."/>
            <person name="Fawcett J.A."/>
            <person name="Hatakeyama M."/>
            <person name="Paape T."/>
            <person name="Ng C.H."/>
            <person name="Ang C.C."/>
            <person name="Tnah L.H."/>
            <person name="Lee C.T."/>
            <person name="Nishiyama T."/>
            <person name="Sese J."/>
            <person name="O'Brien M.J."/>
            <person name="Copetti D."/>
            <person name="Mohd Noor M.I."/>
            <person name="Ong R.C."/>
            <person name="Putra M."/>
            <person name="Sireger I.Z."/>
            <person name="Indrioko S."/>
            <person name="Kosugi Y."/>
            <person name="Izuno A."/>
            <person name="Isagi Y."/>
            <person name="Lee S.L."/>
            <person name="Shimizu K.K."/>
        </authorList>
    </citation>
    <scope>NUCLEOTIDE SEQUENCE [LARGE SCALE GENOMIC DNA]</scope>
    <source>
        <strain evidence="8">214</strain>
    </source>
</reference>
<dbReference type="InterPro" id="IPR000109">
    <property type="entry name" value="POT_fam"/>
</dbReference>
<keyword evidence="7" id="KW-0732">Signal</keyword>
<keyword evidence="9" id="KW-1185">Reference proteome</keyword>
<evidence type="ECO:0000256" key="1">
    <source>
        <dbReference type="ARBA" id="ARBA00004141"/>
    </source>
</evidence>
<evidence type="ECO:0000313" key="8">
    <source>
        <dbReference type="EMBL" id="GKV08655.1"/>
    </source>
</evidence>
<evidence type="ECO:0000256" key="7">
    <source>
        <dbReference type="SAM" id="SignalP"/>
    </source>
</evidence>
<comment type="subcellular location">
    <subcellularLocation>
        <location evidence="1">Membrane</location>
        <topology evidence="1">Multi-pass membrane protein</topology>
    </subcellularLocation>
</comment>
<evidence type="ECO:0000313" key="9">
    <source>
        <dbReference type="Proteomes" id="UP001054252"/>
    </source>
</evidence>
<keyword evidence="5 6" id="KW-0472">Membrane</keyword>